<feature type="compositionally biased region" description="Basic and acidic residues" evidence="1">
    <location>
        <begin position="58"/>
        <end position="73"/>
    </location>
</feature>
<feature type="region of interest" description="Disordered" evidence="1">
    <location>
        <begin position="55"/>
        <end position="85"/>
    </location>
</feature>
<accession>A0A1S7LI11</accession>
<dbReference type="Pfam" id="PF11994">
    <property type="entry name" value="DUF3489"/>
    <property type="match status" value="1"/>
</dbReference>
<organism evidence="2">
    <name type="scientific">Magnetococcus massalia (strain MO-1)</name>
    <dbReference type="NCBI Taxonomy" id="451514"/>
    <lineage>
        <taxon>Bacteria</taxon>
        <taxon>Pseudomonadati</taxon>
        <taxon>Pseudomonadota</taxon>
        <taxon>Magnetococcia</taxon>
        <taxon>Magnetococcales</taxon>
        <taxon>Magnetococcaceae</taxon>
        <taxon>Magnetococcus</taxon>
    </lineage>
</organism>
<evidence type="ECO:0000256" key="1">
    <source>
        <dbReference type="SAM" id="MobiDB-lite"/>
    </source>
</evidence>
<dbReference type="EMBL" id="LO017727">
    <property type="protein sequence ID" value="CRH06043.1"/>
    <property type="molecule type" value="Genomic_DNA"/>
</dbReference>
<dbReference type="AlphaFoldDB" id="A0A1S7LI11"/>
<protein>
    <recommendedName>
        <fullName evidence="3">DUF3489 domain-containing protein</fullName>
    </recommendedName>
</protein>
<reference evidence="2" key="1">
    <citation type="submission" date="2015-04" db="EMBL/GenBank/DDBJ databases">
        <authorList>
            <person name="Syromyatnikov M.Y."/>
            <person name="Popov V.N."/>
        </authorList>
    </citation>
    <scope>NUCLEOTIDE SEQUENCE</scope>
    <source>
        <strain evidence="2">MO-1</strain>
    </source>
</reference>
<gene>
    <name evidence="2" type="ORF">MAGMO_1867</name>
</gene>
<dbReference type="InterPro" id="IPR021880">
    <property type="entry name" value="DUF3489"/>
</dbReference>
<evidence type="ECO:0000313" key="2">
    <source>
        <dbReference type="EMBL" id="CRH06043.1"/>
    </source>
</evidence>
<proteinExistence type="predicted"/>
<sequence>MKEKLSQAQHNVLFIAVGANDGVISRFPPTIKGGAAKKVVNSLIRKGLATMGNNDIPHVTEDGYHAIGEEPPKQKPQSKRTRANSKQAKLIELLQRPEGASLDYIAEELSWGKHTVRGAISGTLKKKLGLHVIREKIDGVGTYFIK</sequence>
<name>A0A1S7LI11_MAGMO</name>
<evidence type="ECO:0008006" key="3">
    <source>
        <dbReference type="Google" id="ProtNLM"/>
    </source>
</evidence>